<dbReference type="InterPro" id="IPR012337">
    <property type="entry name" value="RNaseH-like_sf"/>
</dbReference>
<evidence type="ECO:0000256" key="1">
    <source>
        <dbReference type="SAM" id="Phobius"/>
    </source>
</evidence>
<keyword evidence="1" id="KW-0812">Transmembrane</keyword>
<organism evidence="2 3">
    <name type="scientific">Desulfobulbus oligotrophicus</name>
    <dbReference type="NCBI Taxonomy" id="1909699"/>
    <lineage>
        <taxon>Bacteria</taxon>
        <taxon>Pseudomonadati</taxon>
        <taxon>Thermodesulfobacteriota</taxon>
        <taxon>Desulfobulbia</taxon>
        <taxon>Desulfobulbales</taxon>
        <taxon>Desulfobulbaceae</taxon>
        <taxon>Desulfobulbus</taxon>
    </lineage>
</organism>
<feature type="transmembrane region" description="Helical" evidence="1">
    <location>
        <begin position="77"/>
        <end position="99"/>
    </location>
</feature>
<dbReference type="PANTHER" id="PTHR33258">
    <property type="entry name" value="TRANSPOSASE INSL FOR INSERTION SEQUENCE ELEMENT IS186A-RELATED"/>
    <property type="match status" value="1"/>
</dbReference>
<gene>
    <name evidence="2" type="ORF">HP555_02730</name>
</gene>
<evidence type="ECO:0000313" key="2">
    <source>
        <dbReference type="EMBL" id="QQG66924.1"/>
    </source>
</evidence>
<dbReference type="Proteomes" id="UP000596092">
    <property type="component" value="Chromosome"/>
</dbReference>
<accession>A0A7T5VFN4</accession>
<proteinExistence type="predicted"/>
<dbReference type="KEGG" id="dog:HP555_02730"/>
<keyword evidence="1" id="KW-0472">Membrane</keyword>
<evidence type="ECO:0000313" key="3">
    <source>
        <dbReference type="Proteomes" id="UP000596092"/>
    </source>
</evidence>
<keyword evidence="3" id="KW-1185">Reference proteome</keyword>
<dbReference type="AlphaFoldDB" id="A0A7T5VFN4"/>
<dbReference type="PANTHER" id="PTHR33258:SF1">
    <property type="entry name" value="TRANSPOSASE INSL FOR INSERTION SEQUENCE ELEMENT IS186A-RELATED"/>
    <property type="match status" value="1"/>
</dbReference>
<protein>
    <submittedName>
        <fullName evidence="2">Transposase</fullName>
    </submittedName>
</protein>
<dbReference type="SUPFAM" id="SSF53098">
    <property type="entry name" value="Ribonuclease H-like"/>
    <property type="match status" value="1"/>
</dbReference>
<sequence>MQALSIGVIAGKGGTADQIRFAWSIQDPETGKELSFVTNAGHLDAQTISELYKERWWIEFFFKGIRGTLKIKTFPGIVYNAVMTQTWIALSVYLLFAFLKFKTKLDALLQQMLRLLQLNQPFQSA</sequence>
<keyword evidence="1" id="KW-1133">Transmembrane helix</keyword>
<reference evidence="2 3" key="1">
    <citation type="submission" date="2020-05" db="EMBL/GenBank/DDBJ databases">
        <title>Complete genome of Desulfobulbus oligotrophicus.</title>
        <authorList>
            <person name="Podar M."/>
        </authorList>
    </citation>
    <scope>NUCLEOTIDE SEQUENCE [LARGE SCALE GENOMIC DNA]</scope>
    <source>
        <strain evidence="2 3">Prop6</strain>
    </source>
</reference>
<dbReference type="EMBL" id="CP054140">
    <property type="protein sequence ID" value="QQG66924.1"/>
    <property type="molecule type" value="Genomic_DNA"/>
</dbReference>
<name>A0A7T5VFN4_9BACT</name>